<dbReference type="AlphaFoldDB" id="K2PSD1"/>
<name>K2PSD1_9HYPH</name>
<reference evidence="2 3" key="1">
    <citation type="journal article" date="2012" name="J. Bacteriol.">
        <title>Genome Sequence of Nitratireductor indicus Type Strain C115.</title>
        <authorList>
            <person name="Lai Q."/>
            <person name="Li G."/>
            <person name="Yu Z."/>
            <person name="Shao Z."/>
        </authorList>
    </citation>
    <scope>NUCLEOTIDE SEQUENCE [LARGE SCALE GENOMIC DNA]</scope>
    <source>
        <strain evidence="2 3">C115</strain>
    </source>
</reference>
<dbReference type="EMBL" id="AMSI01000002">
    <property type="protein sequence ID" value="EKF43982.1"/>
    <property type="molecule type" value="Genomic_DNA"/>
</dbReference>
<proteinExistence type="predicted"/>
<evidence type="ECO:0000313" key="3">
    <source>
        <dbReference type="Proteomes" id="UP000007374"/>
    </source>
</evidence>
<organism evidence="2 3">
    <name type="scientific">Nitratireductor indicus C115</name>
    <dbReference type="NCBI Taxonomy" id="1231190"/>
    <lineage>
        <taxon>Bacteria</taxon>
        <taxon>Pseudomonadati</taxon>
        <taxon>Pseudomonadota</taxon>
        <taxon>Alphaproteobacteria</taxon>
        <taxon>Hyphomicrobiales</taxon>
        <taxon>Phyllobacteriaceae</taxon>
        <taxon>Nitratireductor</taxon>
    </lineage>
</organism>
<sequence>MAKNSDLVTGRWPVAVRDHEGKRVEPGNPAKVSREKASEFDARFGRQADEPSGVSATPKPAEPAS</sequence>
<dbReference type="OrthoDB" id="8031004at2"/>
<feature type="compositionally biased region" description="Basic and acidic residues" evidence="1">
    <location>
        <begin position="32"/>
        <end position="49"/>
    </location>
</feature>
<keyword evidence="3" id="KW-1185">Reference proteome</keyword>
<dbReference type="Proteomes" id="UP000007374">
    <property type="component" value="Unassembled WGS sequence"/>
</dbReference>
<comment type="caution">
    <text evidence="2">The sequence shown here is derived from an EMBL/GenBank/DDBJ whole genome shotgun (WGS) entry which is preliminary data.</text>
</comment>
<dbReference type="RefSeq" id="WP_009756116.1">
    <property type="nucleotide sequence ID" value="NZ_AMSI01000002.1"/>
</dbReference>
<feature type="compositionally biased region" description="Basic and acidic residues" evidence="1">
    <location>
        <begin position="16"/>
        <end position="25"/>
    </location>
</feature>
<accession>K2PSD1</accession>
<dbReference type="PATRIC" id="fig|1231190.3.peg.878"/>
<dbReference type="STRING" id="721133.SAMN05216176_101475"/>
<gene>
    <name evidence="2" type="ORF">NA8A_04200</name>
</gene>
<evidence type="ECO:0000313" key="2">
    <source>
        <dbReference type="EMBL" id="EKF43982.1"/>
    </source>
</evidence>
<protein>
    <submittedName>
        <fullName evidence="2">Uncharacterized protein</fullName>
    </submittedName>
</protein>
<feature type="region of interest" description="Disordered" evidence="1">
    <location>
        <begin position="1"/>
        <end position="65"/>
    </location>
</feature>
<evidence type="ECO:0000256" key="1">
    <source>
        <dbReference type="SAM" id="MobiDB-lite"/>
    </source>
</evidence>